<protein>
    <submittedName>
        <fullName evidence="1">Uncharacterized protein</fullName>
    </submittedName>
</protein>
<organism evidence="1">
    <name type="scientific">marine sediment metagenome</name>
    <dbReference type="NCBI Taxonomy" id="412755"/>
    <lineage>
        <taxon>unclassified sequences</taxon>
        <taxon>metagenomes</taxon>
        <taxon>ecological metagenomes</taxon>
    </lineage>
</organism>
<accession>X1SVW6</accession>
<dbReference type="EMBL" id="BARW01012356">
    <property type="protein sequence ID" value="GAI83291.1"/>
    <property type="molecule type" value="Genomic_DNA"/>
</dbReference>
<gene>
    <name evidence="1" type="ORF">S12H4_23314</name>
</gene>
<evidence type="ECO:0000313" key="1">
    <source>
        <dbReference type="EMBL" id="GAI83291.1"/>
    </source>
</evidence>
<reference evidence="1" key="1">
    <citation type="journal article" date="2014" name="Front. Microbiol.">
        <title>High frequency of phylogenetically diverse reductive dehalogenase-homologous genes in deep subseafloor sedimentary metagenomes.</title>
        <authorList>
            <person name="Kawai M."/>
            <person name="Futagami T."/>
            <person name="Toyoda A."/>
            <person name="Takaki Y."/>
            <person name="Nishi S."/>
            <person name="Hori S."/>
            <person name="Arai W."/>
            <person name="Tsubouchi T."/>
            <person name="Morono Y."/>
            <person name="Uchiyama I."/>
            <person name="Ito T."/>
            <person name="Fujiyama A."/>
            <person name="Inagaki F."/>
            <person name="Takami H."/>
        </authorList>
    </citation>
    <scope>NUCLEOTIDE SEQUENCE</scope>
    <source>
        <strain evidence="1">Expedition CK06-06</strain>
    </source>
</reference>
<dbReference type="AlphaFoldDB" id="X1SVW6"/>
<proteinExistence type="predicted"/>
<name>X1SVW6_9ZZZZ</name>
<comment type="caution">
    <text evidence="1">The sequence shown here is derived from an EMBL/GenBank/DDBJ whole genome shotgun (WGS) entry which is preliminary data.</text>
</comment>
<sequence length="45" mass="5226">MVGIAKRLQRVSIKNIENLRTKYYKLLKGSKYITDISMGLLIKEV</sequence>